<protein>
    <recommendedName>
        <fullName evidence="9">Deoxyhypusine hydroxylase</fullName>
        <shortName evidence="9">DOHH</shortName>
        <ecNumber evidence="9">1.14.99.29</ecNumber>
    </recommendedName>
    <alternativeName>
        <fullName evidence="9">Deoxyhypusine dioxygenase</fullName>
    </alternativeName>
    <alternativeName>
        <fullName evidence="9">Deoxyhypusine monooxygenase</fullName>
    </alternativeName>
</protein>
<dbReference type="InterPro" id="IPR027517">
    <property type="entry name" value="Deoxyhypusine_hydroxylase"/>
</dbReference>
<evidence type="ECO:0000256" key="6">
    <source>
        <dbReference type="ARBA" id="ARBA00023004"/>
    </source>
</evidence>
<dbReference type="Pfam" id="PF13646">
    <property type="entry name" value="HEAT_2"/>
    <property type="match status" value="2"/>
</dbReference>
<organism evidence="10 11">
    <name type="scientific">Blepharisma stoltei</name>
    <dbReference type="NCBI Taxonomy" id="1481888"/>
    <lineage>
        <taxon>Eukaryota</taxon>
        <taxon>Sar</taxon>
        <taxon>Alveolata</taxon>
        <taxon>Ciliophora</taxon>
        <taxon>Postciliodesmatophora</taxon>
        <taxon>Heterotrichea</taxon>
        <taxon>Heterotrichida</taxon>
        <taxon>Blepharismidae</taxon>
        <taxon>Blepharisma</taxon>
    </lineage>
</organism>
<evidence type="ECO:0000256" key="9">
    <source>
        <dbReference type="HAMAP-Rule" id="MF_03101"/>
    </source>
</evidence>
<dbReference type="SUPFAM" id="SSF48371">
    <property type="entry name" value="ARM repeat"/>
    <property type="match status" value="1"/>
</dbReference>
<keyword evidence="7 9" id="KW-0503">Monooxygenase</keyword>
<comment type="pathway">
    <text evidence="2 9">Protein modification; eIF5A hypusination.</text>
</comment>
<evidence type="ECO:0000256" key="7">
    <source>
        <dbReference type="ARBA" id="ARBA00023033"/>
    </source>
</evidence>
<feature type="binding site" evidence="9">
    <location>
        <position position="56"/>
    </location>
    <ligand>
        <name>Fe cation</name>
        <dbReference type="ChEBI" id="CHEBI:24875"/>
        <label>1</label>
    </ligand>
</feature>
<feature type="binding site" evidence="9">
    <location>
        <position position="245"/>
    </location>
    <ligand>
        <name>Fe cation</name>
        <dbReference type="ChEBI" id="CHEBI:24875"/>
        <label>2</label>
    </ligand>
</feature>
<reference evidence="10" key="1">
    <citation type="submission" date="2021-09" db="EMBL/GenBank/DDBJ databases">
        <authorList>
            <consortium name="AG Swart"/>
            <person name="Singh M."/>
            <person name="Singh A."/>
            <person name="Seah K."/>
            <person name="Emmerich C."/>
        </authorList>
    </citation>
    <scope>NUCLEOTIDE SEQUENCE</scope>
    <source>
        <strain evidence="10">ATCC30299</strain>
    </source>
</reference>
<evidence type="ECO:0000256" key="3">
    <source>
        <dbReference type="ARBA" id="ARBA00022723"/>
    </source>
</evidence>
<dbReference type="EC" id="1.14.99.29" evidence="9"/>
<keyword evidence="5 9" id="KW-0560">Oxidoreductase</keyword>
<feature type="binding site" evidence="9">
    <location>
        <position position="89"/>
    </location>
    <ligand>
        <name>Fe cation</name>
        <dbReference type="ChEBI" id="CHEBI:24875"/>
        <label>1</label>
    </ligand>
</feature>
<comment type="cofactor">
    <cofactor evidence="9">
        <name>Fe(2+)</name>
        <dbReference type="ChEBI" id="CHEBI:29033"/>
    </cofactor>
    <text evidence="9">Binds 2 Fe(2+) ions per subunit.</text>
</comment>
<dbReference type="EMBL" id="CAJZBQ010000035">
    <property type="protein sequence ID" value="CAG9323924.1"/>
    <property type="molecule type" value="Genomic_DNA"/>
</dbReference>
<dbReference type="PANTHER" id="PTHR12697:SF5">
    <property type="entry name" value="DEOXYHYPUSINE HYDROXYLASE"/>
    <property type="match status" value="1"/>
</dbReference>
<dbReference type="GO" id="GO:0046872">
    <property type="term" value="F:metal ion binding"/>
    <property type="evidence" value="ECO:0007669"/>
    <property type="project" value="UniProtKB-KW"/>
</dbReference>
<feature type="binding site" evidence="9">
    <location>
        <position position="210"/>
    </location>
    <ligand>
        <name>Fe cation</name>
        <dbReference type="ChEBI" id="CHEBI:24875"/>
        <label>2</label>
    </ligand>
</feature>
<dbReference type="GO" id="GO:0019135">
    <property type="term" value="F:deoxyhypusine monooxygenase activity"/>
    <property type="evidence" value="ECO:0007669"/>
    <property type="project" value="UniProtKB-UniRule"/>
</dbReference>
<evidence type="ECO:0000256" key="2">
    <source>
        <dbReference type="ARBA" id="ARBA00005041"/>
    </source>
</evidence>
<feature type="binding site" evidence="9">
    <location>
        <position position="209"/>
    </location>
    <ligand>
        <name>Fe cation</name>
        <dbReference type="ChEBI" id="CHEBI:24875"/>
        <label>2</label>
    </ligand>
</feature>
<keyword evidence="6 9" id="KW-0408">Iron</keyword>
<evidence type="ECO:0000256" key="1">
    <source>
        <dbReference type="ARBA" id="ARBA00000068"/>
    </source>
</evidence>
<feature type="binding site" evidence="9">
    <location>
        <position position="55"/>
    </location>
    <ligand>
        <name>Fe cation</name>
        <dbReference type="ChEBI" id="CHEBI:24875"/>
        <label>1</label>
    </ligand>
</feature>
<keyword evidence="8 9" id="KW-0386">Hypusine biosynthesis</keyword>
<comment type="caution">
    <text evidence="10">The sequence shown here is derived from an EMBL/GenBank/DDBJ whole genome shotgun (WGS) entry which is preliminary data.</text>
</comment>
<evidence type="ECO:0000313" key="11">
    <source>
        <dbReference type="Proteomes" id="UP001162131"/>
    </source>
</evidence>
<keyword evidence="4" id="KW-0677">Repeat</keyword>
<proteinExistence type="inferred from homology"/>
<evidence type="ECO:0000313" key="10">
    <source>
        <dbReference type="EMBL" id="CAG9323924.1"/>
    </source>
</evidence>
<comment type="similarity">
    <text evidence="9">Belongs to the deoxyhypusine hydroxylase family.</text>
</comment>
<comment type="catalytic activity">
    <reaction evidence="1 9">
        <text>[eIF5A protein]-deoxyhypusine + AH2 + O2 = [eIF5A protein]-hypusine + A + H2O</text>
        <dbReference type="Rhea" id="RHEA:14101"/>
        <dbReference type="Rhea" id="RHEA-COMP:10144"/>
        <dbReference type="Rhea" id="RHEA-COMP:12592"/>
        <dbReference type="ChEBI" id="CHEBI:13193"/>
        <dbReference type="ChEBI" id="CHEBI:15377"/>
        <dbReference type="ChEBI" id="CHEBI:15379"/>
        <dbReference type="ChEBI" id="CHEBI:17499"/>
        <dbReference type="ChEBI" id="CHEBI:82657"/>
        <dbReference type="ChEBI" id="CHEBI:91175"/>
        <dbReference type="EC" id="1.14.99.29"/>
    </reaction>
</comment>
<sequence length="292" mass="32551">MAGYNLAELHEALITPTNPITKRMRAVFYLRTIATPEVVPILVEGFSTDSQLLQHEICYVLGQIHLPESEAFLISALQNETLEVISRHEAAEALGAIGNLRFLPILQAYSASPIRELAETCQLAIDRINWLQNPEEIPPSPIILSIDPAPKFAAQLTIPQLKEIYHDTTQSLFNRYRALFSLRDIGTDEAVLAICEGFGNQNFSALFQHEIAFVLGQMQEKAAAGIPYLIQALEDTSNHYITRHEAAEAIGSITDSPEALGILEKYKNDPAEPVRSSCFIALDISEYWFKNE</sequence>
<dbReference type="AlphaFoldDB" id="A0AAU9JSQ5"/>
<dbReference type="InterPro" id="IPR004155">
    <property type="entry name" value="PBS_lyase_HEAT"/>
</dbReference>
<dbReference type="InterPro" id="IPR011989">
    <property type="entry name" value="ARM-like"/>
</dbReference>
<dbReference type="PANTHER" id="PTHR12697">
    <property type="entry name" value="PBS LYASE HEAT-LIKE PROTEIN"/>
    <property type="match status" value="1"/>
</dbReference>
<dbReference type="Proteomes" id="UP001162131">
    <property type="component" value="Unassembled WGS sequence"/>
</dbReference>
<evidence type="ECO:0000256" key="5">
    <source>
        <dbReference type="ARBA" id="ARBA00023002"/>
    </source>
</evidence>
<keyword evidence="3 9" id="KW-0479">Metal-binding</keyword>
<dbReference type="HAMAP" id="MF_03101">
    <property type="entry name" value="Deoxyhypusine_hydroxylase"/>
    <property type="match status" value="1"/>
</dbReference>
<accession>A0AAU9JSQ5</accession>
<name>A0AAU9JSQ5_9CILI</name>
<gene>
    <name evidence="10" type="ORF">BSTOLATCC_MIC34958</name>
</gene>
<dbReference type="SMART" id="SM00567">
    <property type="entry name" value="EZ_HEAT"/>
    <property type="match status" value="6"/>
</dbReference>
<comment type="function">
    <text evidence="9">Catalyzes the hydroxylation of the N(6)-(4-aminobutyl)-L-lysine intermediate to form hypusine, an essential post-translational modification only found in mature eIF-5A factor.</text>
</comment>
<evidence type="ECO:0000256" key="8">
    <source>
        <dbReference type="ARBA" id="ARBA00023256"/>
    </source>
</evidence>
<feature type="binding site" evidence="9">
    <location>
        <position position="88"/>
    </location>
    <ligand>
        <name>Fe cation</name>
        <dbReference type="ChEBI" id="CHEBI:24875"/>
        <label>1</label>
    </ligand>
</feature>
<dbReference type="Pfam" id="PF03130">
    <property type="entry name" value="HEAT_PBS"/>
    <property type="match status" value="1"/>
</dbReference>
<keyword evidence="11" id="KW-1185">Reference proteome</keyword>
<evidence type="ECO:0000256" key="4">
    <source>
        <dbReference type="ARBA" id="ARBA00022737"/>
    </source>
</evidence>
<dbReference type="InterPro" id="IPR016024">
    <property type="entry name" value="ARM-type_fold"/>
</dbReference>
<dbReference type="Gene3D" id="1.25.10.10">
    <property type="entry name" value="Leucine-rich Repeat Variant"/>
    <property type="match status" value="2"/>
</dbReference>
<feature type="binding site" evidence="9">
    <location>
        <position position="244"/>
    </location>
    <ligand>
        <name>Fe cation</name>
        <dbReference type="ChEBI" id="CHEBI:24875"/>
        <label>2</label>
    </ligand>
</feature>